<dbReference type="PANTHER" id="PTHR31973:SF195">
    <property type="entry name" value="MUDR FAMILY TRANSPOSASE"/>
    <property type="match status" value="1"/>
</dbReference>
<dbReference type="Proteomes" id="UP000828251">
    <property type="component" value="Unassembled WGS sequence"/>
</dbReference>
<dbReference type="PANTHER" id="PTHR31973">
    <property type="entry name" value="POLYPROTEIN, PUTATIVE-RELATED"/>
    <property type="match status" value="1"/>
</dbReference>
<evidence type="ECO:0000313" key="1">
    <source>
        <dbReference type="EMBL" id="KAH1107044.1"/>
    </source>
</evidence>
<proteinExistence type="predicted"/>
<sequence>MFDPCVWAFSHYKPFVQVDETWLYRKYMQILLITIAQDGNRNLLPIAFAIVESGNVESWESFLTNLW</sequence>
<gene>
    <name evidence="1" type="ORF">J1N35_010812</name>
</gene>
<evidence type="ECO:0000313" key="2">
    <source>
        <dbReference type="Proteomes" id="UP000828251"/>
    </source>
</evidence>
<evidence type="ECO:0008006" key="3">
    <source>
        <dbReference type="Google" id="ProtNLM"/>
    </source>
</evidence>
<comment type="caution">
    <text evidence="1">The sequence shown here is derived from an EMBL/GenBank/DDBJ whole genome shotgun (WGS) entry which is preliminary data.</text>
</comment>
<dbReference type="OrthoDB" id="683469at2759"/>
<keyword evidence="2" id="KW-1185">Reference proteome</keyword>
<dbReference type="AlphaFoldDB" id="A0A9D3W152"/>
<name>A0A9D3W152_9ROSI</name>
<protein>
    <recommendedName>
        <fullName evidence="3">MULE transposase domain-containing protein</fullName>
    </recommendedName>
</protein>
<dbReference type="EMBL" id="JAIQCV010000004">
    <property type="protein sequence ID" value="KAH1107044.1"/>
    <property type="molecule type" value="Genomic_DNA"/>
</dbReference>
<organism evidence="1 2">
    <name type="scientific">Gossypium stocksii</name>
    <dbReference type="NCBI Taxonomy" id="47602"/>
    <lineage>
        <taxon>Eukaryota</taxon>
        <taxon>Viridiplantae</taxon>
        <taxon>Streptophyta</taxon>
        <taxon>Embryophyta</taxon>
        <taxon>Tracheophyta</taxon>
        <taxon>Spermatophyta</taxon>
        <taxon>Magnoliopsida</taxon>
        <taxon>eudicotyledons</taxon>
        <taxon>Gunneridae</taxon>
        <taxon>Pentapetalae</taxon>
        <taxon>rosids</taxon>
        <taxon>malvids</taxon>
        <taxon>Malvales</taxon>
        <taxon>Malvaceae</taxon>
        <taxon>Malvoideae</taxon>
        <taxon>Gossypium</taxon>
    </lineage>
</organism>
<feature type="non-terminal residue" evidence="1">
    <location>
        <position position="67"/>
    </location>
</feature>
<accession>A0A9D3W152</accession>
<reference evidence="1 2" key="1">
    <citation type="journal article" date="2021" name="Plant Biotechnol. J.">
        <title>Multi-omics assisted identification of the key and species-specific regulatory components of drought-tolerant mechanisms in Gossypium stocksii.</title>
        <authorList>
            <person name="Yu D."/>
            <person name="Ke L."/>
            <person name="Zhang D."/>
            <person name="Wu Y."/>
            <person name="Sun Y."/>
            <person name="Mei J."/>
            <person name="Sun J."/>
            <person name="Sun Y."/>
        </authorList>
    </citation>
    <scope>NUCLEOTIDE SEQUENCE [LARGE SCALE GENOMIC DNA]</scope>
    <source>
        <strain evidence="2">cv. E1</strain>
        <tissue evidence="1">Leaf</tissue>
    </source>
</reference>